<dbReference type="NCBIfam" id="TIGR00278">
    <property type="entry name" value="membrane protein insertion efficiency factor YidD"/>
    <property type="match status" value="1"/>
</dbReference>
<keyword evidence="1" id="KW-1003">Cell membrane</keyword>
<accession>A0A9D1CJK0</accession>
<dbReference type="GO" id="GO:0005886">
    <property type="term" value="C:plasma membrane"/>
    <property type="evidence" value="ECO:0007669"/>
    <property type="project" value="UniProtKB-SubCell"/>
</dbReference>
<comment type="caution">
    <text evidence="3">The sequence shown here is derived from an EMBL/GenBank/DDBJ whole genome shotgun (WGS) entry which is preliminary data.</text>
</comment>
<dbReference type="HAMAP" id="MF_00386">
    <property type="entry name" value="UPF0161_YidD"/>
    <property type="match status" value="1"/>
</dbReference>
<comment type="function">
    <text evidence="1">Could be involved in insertion of integral membrane proteins into the membrane.</text>
</comment>
<dbReference type="PANTHER" id="PTHR33383">
    <property type="entry name" value="MEMBRANE PROTEIN INSERTION EFFICIENCY FACTOR-RELATED"/>
    <property type="match status" value="1"/>
</dbReference>
<keyword evidence="1" id="KW-0472">Membrane</keyword>
<comment type="subcellular location">
    <subcellularLocation>
        <location evidence="1">Cell membrane</location>
        <topology evidence="1">Peripheral membrane protein</topology>
        <orientation evidence="1">Cytoplasmic side</orientation>
    </subcellularLocation>
</comment>
<feature type="compositionally biased region" description="Basic and acidic residues" evidence="2">
    <location>
        <begin position="68"/>
        <end position="78"/>
    </location>
</feature>
<protein>
    <recommendedName>
        <fullName evidence="1">Putative membrane protein insertion efficiency factor</fullName>
    </recommendedName>
</protein>
<reference evidence="3" key="1">
    <citation type="submission" date="2020-10" db="EMBL/GenBank/DDBJ databases">
        <authorList>
            <person name="Gilroy R."/>
        </authorList>
    </citation>
    <scope>NUCLEOTIDE SEQUENCE</scope>
    <source>
        <strain evidence="3">CHK165-10780</strain>
    </source>
</reference>
<feature type="region of interest" description="Disordered" evidence="2">
    <location>
        <begin position="59"/>
        <end position="78"/>
    </location>
</feature>
<organism evidence="3 4">
    <name type="scientific">Candidatus Faecenecus gallistercoris</name>
    <dbReference type="NCBI Taxonomy" id="2840793"/>
    <lineage>
        <taxon>Bacteria</taxon>
        <taxon>Bacillati</taxon>
        <taxon>Bacillota</taxon>
        <taxon>Bacillota incertae sedis</taxon>
        <taxon>Candidatus Faecenecus</taxon>
    </lineage>
</organism>
<dbReference type="Proteomes" id="UP000886725">
    <property type="component" value="Unassembled WGS sequence"/>
</dbReference>
<dbReference type="InterPro" id="IPR002696">
    <property type="entry name" value="Membr_insert_effic_factor_YidD"/>
</dbReference>
<dbReference type="AlphaFoldDB" id="A0A9D1CJK0"/>
<sequence>MKYFLVGLIKIYQLIPGPWHDACRFTPTCSNYAIEAIKIHGSLKGTYLATKRVLRCNPFSKPGYDPVPPKKEKRHEAS</sequence>
<comment type="similarity">
    <text evidence="1">Belongs to the UPF0161 family.</text>
</comment>
<dbReference type="PANTHER" id="PTHR33383:SF1">
    <property type="entry name" value="MEMBRANE PROTEIN INSERTION EFFICIENCY FACTOR-RELATED"/>
    <property type="match status" value="1"/>
</dbReference>
<dbReference type="Pfam" id="PF01809">
    <property type="entry name" value="YidD"/>
    <property type="match status" value="1"/>
</dbReference>
<evidence type="ECO:0000256" key="2">
    <source>
        <dbReference type="SAM" id="MobiDB-lite"/>
    </source>
</evidence>
<dbReference type="EMBL" id="DVFU01000021">
    <property type="protein sequence ID" value="HIQ64266.1"/>
    <property type="molecule type" value="Genomic_DNA"/>
</dbReference>
<evidence type="ECO:0000313" key="4">
    <source>
        <dbReference type="Proteomes" id="UP000886725"/>
    </source>
</evidence>
<evidence type="ECO:0000313" key="3">
    <source>
        <dbReference type="EMBL" id="HIQ64266.1"/>
    </source>
</evidence>
<gene>
    <name evidence="3" type="primary">yidD</name>
    <name evidence="3" type="ORF">IAC85_00845</name>
</gene>
<dbReference type="SMART" id="SM01234">
    <property type="entry name" value="Haemolytic"/>
    <property type="match status" value="1"/>
</dbReference>
<name>A0A9D1CJK0_9FIRM</name>
<reference evidence="3" key="2">
    <citation type="journal article" date="2021" name="PeerJ">
        <title>Extensive microbial diversity within the chicken gut microbiome revealed by metagenomics and culture.</title>
        <authorList>
            <person name="Gilroy R."/>
            <person name="Ravi A."/>
            <person name="Getino M."/>
            <person name="Pursley I."/>
            <person name="Horton D.L."/>
            <person name="Alikhan N.F."/>
            <person name="Baker D."/>
            <person name="Gharbi K."/>
            <person name="Hall N."/>
            <person name="Watson M."/>
            <person name="Adriaenssens E.M."/>
            <person name="Foster-Nyarko E."/>
            <person name="Jarju S."/>
            <person name="Secka A."/>
            <person name="Antonio M."/>
            <person name="Oren A."/>
            <person name="Chaudhuri R.R."/>
            <person name="La Ragione R."/>
            <person name="Hildebrand F."/>
            <person name="Pallen M.J."/>
        </authorList>
    </citation>
    <scope>NUCLEOTIDE SEQUENCE</scope>
    <source>
        <strain evidence="3">CHK165-10780</strain>
    </source>
</reference>
<evidence type="ECO:0000256" key="1">
    <source>
        <dbReference type="HAMAP-Rule" id="MF_00386"/>
    </source>
</evidence>
<proteinExistence type="inferred from homology"/>